<evidence type="ECO:0000256" key="1">
    <source>
        <dbReference type="SAM" id="MobiDB-lite"/>
    </source>
</evidence>
<dbReference type="GO" id="GO:0006281">
    <property type="term" value="P:DNA repair"/>
    <property type="evidence" value="ECO:0007669"/>
    <property type="project" value="UniProtKB-ARBA"/>
</dbReference>
<dbReference type="OMA" id="KLGWRLF"/>
<sequence length="1263" mass="142729">MIDLLPRVLVELRDLDSSKQDILLRFCHLVEAGKFPLDNICFHLWCEVVDWYNLDTSSTGMRYSPVTKTFWKIGWRLFGGRFLRLMSGNRGIGQVLTGNASIGQCPTSGTSINFAVPSAEILSKFQPYGDFPSTIDPGFIEPMVAMASKALEGKSCCLCFDGKKLSPGLTQTSGDVNLLGHGPEPSLEQRKEDLHKDLGKVQSLVDLVITIQSRSDITMSDQLDEQSKQRLYDELYDLFLLMGMKSAEVRHLQKKKGFALQSFKSRGGDDWRKSKYIYVISALHTVLHQMQEYRFTWTTVREQLCQWMAILNGGSTDFMPGSVVNLTEQSNYVSLQDIEELHKRHGEPLIETREIPQGTSEWHTIRSSARVTGSQLHKALGLESLKAQKEYFDRAVKKAGNTPSFSEEQKRAMAHGVEHEIDAAATLATKILPALEPNLLVYEEGCIIMKQDDKPFLVVSPDRSLRSSQNCTVSAVEIKCPYTADVHDNIPFRYLSQLHAEMAALQCPVLLYLSYKADCTNVFKVTANTGLWADIWHAAVSQYGGSNPVKPSHLTPESKLLKKMLKEKAEAVEFLGEFPSVTEWRQLLVRDKNGNPLTRLQLQKDILKEVCGQKKRVLVEDLKTIQALEWVVEKDEQTGKSVIRVKMQDNLPFPTTATLGWKTQKSSTAQESSVMANTADDDTSLLPMLDTLPLETPSDNEKGTRGAACSAFEEIFNELQNSDADADNVDIQNEEEIEQMDTDGGVYAELDQTQREEVDSEQTHEADQPKHQLSESEYREILEQLMHDEKANVDGRWNNKNLEDFKGKFSSAAVLDSSFRNVELNCIVECLKSSVQLQACEAIMRSWPKYRKVNALCDILADGSHVEVKRRRTRVMMPLSVLCEKVLLSNQYPKQALNVSLSEYRYAVKQKEWEGTSAISNDVKVEGTSEPAAWFYKPEFSTERSQLEVSCIDGDHLLTRWRAHCARGNVKGLKRDAWIQVAKDRSTSLNISMVEDMLDAQSVPIACIFFSSEVQDKMVQLGFSTEALFVRHIREGLIVAHDQPGISAAERANMRFRLRSFLMHGISFHTFPPPGRYIYSAAIGYPWQIWEDTVASIEAHMILYPLVKQGSYNQRAFSSSLCEQFFSEMTGDDKTGHCGTLTAVELTRHFGTVCEILATRLDPHRKWDMRTKKSSVYPVVTADPEHGSPTMEMEPCLSQDKKHIREIKPRNHMFDTPRTRKSHRRHGQISGPNEPSRGTRGVRQHHRIDESKMLPSTRAGIEI</sequence>
<evidence type="ECO:0000313" key="3">
    <source>
        <dbReference type="Proteomes" id="UP000001554"/>
    </source>
</evidence>
<proteinExistence type="predicted"/>
<gene>
    <name evidence="4" type="primary">LOC118423289</name>
</gene>
<keyword evidence="3" id="KW-1185">Reference proteome</keyword>
<feature type="region of interest" description="Disordered" evidence="1">
    <location>
        <begin position="753"/>
        <end position="773"/>
    </location>
</feature>
<dbReference type="PANTHER" id="PTHR46609">
    <property type="entry name" value="EXONUCLEASE, PHAGE-TYPE/RECB, C-TERMINAL DOMAIN-CONTAINING PROTEIN"/>
    <property type="match status" value="1"/>
</dbReference>
<dbReference type="SUPFAM" id="SSF52980">
    <property type="entry name" value="Restriction endonuclease-like"/>
    <property type="match status" value="1"/>
</dbReference>
<organism evidence="3 4">
    <name type="scientific">Branchiostoma floridae</name>
    <name type="common">Florida lancelet</name>
    <name type="synonym">Amphioxus</name>
    <dbReference type="NCBI Taxonomy" id="7739"/>
    <lineage>
        <taxon>Eukaryota</taxon>
        <taxon>Metazoa</taxon>
        <taxon>Chordata</taxon>
        <taxon>Cephalochordata</taxon>
        <taxon>Leptocardii</taxon>
        <taxon>Amphioxiformes</taxon>
        <taxon>Branchiostomatidae</taxon>
        <taxon>Branchiostoma</taxon>
    </lineage>
</organism>
<accession>A0A9J7LRF6</accession>
<dbReference type="GeneID" id="118423289"/>
<dbReference type="OrthoDB" id="6117194at2759"/>
<reference evidence="3" key="1">
    <citation type="journal article" date="2020" name="Nat. Ecol. Evol.">
        <title>Deeply conserved synteny resolves early events in vertebrate evolution.</title>
        <authorList>
            <person name="Simakov O."/>
            <person name="Marletaz F."/>
            <person name="Yue J.X."/>
            <person name="O'Connell B."/>
            <person name="Jenkins J."/>
            <person name="Brandt A."/>
            <person name="Calef R."/>
            <person name="Tung C.H."/>
            <person name="Huang T.K."/>
            <person name="Schmutz J."/>
            <person name="Satoh N."/>
            <person name="Yu J.K."/>
            <person name="Putnam N.H."/>
            <person name="Green R.E."/>
            <person name="Rokhsar D.S."/>
        </authorList>
    </citation>
    <scope>NUCLEOTIDE SEQUENCE [LARGE SCALE GENOMIC DNA]</scope>
    <source>
        <strain evidence="3">S238N-H82</strain>
    </source>
</reference>
<dbReference type="InterPro" id="IPR019080">
    <property type="entry name" value="YqaJ_viral_recombinase"/>
</dbReference>
<evidence type="ECO:0000259" key="2">
    <source>
        <dbReference type="Pfam" id="PF09588"/>
    </source>
</evidence>
<dbReference type="InterPro" id="IPR051703">
    <property type="entry name" value="NF-kappa-B_Signaling_Reg"/>
</dbReference>
<dbReference type="Gene3D" id="3.90.320.10">
    <property type="match status" value="1"/>
</dbReference>
<dbReference type="AlphaFoldDB" id="A0A9J7LRF6"/>
<dbReference type="InterPro" id="IPR011604">
    <property type="entry name" value="PDDEXK-like_dom_sf"/>
</dbReference>
<feature type="domain" description="YqaJ viral recombinase" evidence="2">
    <location>
        <begin position="361"/>
        <end position="503"/>
    </location>
</feature>
<feature type="region of interest" description="Disordered" evidence="1">
    <location>
        <begin position="1212"/>
        <end position="1263"/>
    </location>
</feature>
<dbReference type="KEGG" id="bfo:118423289"/>
<protein>
    <submittedName>
        <fullName evidence="4">Uncharacterized protein LOC118423289</fullName>
    </submittedName>
</protein>
<dbReference type="Proteomes" id="UP000001554">
    <property type="component" value="Chromosome 1"/>
</dbReference>
<dbReference type="Pfam" id="PF09588">
    <property type="entry name" value="YqaJ"/>
    <property type="match status" value="1"/>
</dbReference>
<evidence type="ECO:0000313" key="4">
    <source>
        <dbReference type="RefSeq" id="XP_035687318.1"/>
    </source>
</evidence>
<dbReference type="InterPro" id="IPR011335">
    <property type="entry name" value="Restrct_endonuc-II-like"/>
</dbReference>
<dbReference type="RefSeq" id="XP_035687318.1">
    <property type="nucleotide sequence ID" value="XM_035831425.1"/>
</dbReference>
<reference evidence="4" key="2">
    <citation type="submission" date="2025-08" db="UniProtKB">
        <authorList>
            <consortium name="RefSeq"/>
        </authorList>
    </citation>
    <scope>IDENTIFICATION</scope>
    <source>
        <strain evidence="4">S238N-H82</strain>
        <tissue evidence="4">Testes</tissue>
    </source>
</reference>
<name>A0A9J7LRF6_BRAFL</name>
<dbReference type="PANTHER" id="PTHR46609:SF8">
    <property type="entry name" value="YQAJ VIRAL RECOMBINASE DOMAIN-CONTAINING PROTEIN"/>
    <property type="match status" value="1"/>
</dbReference>